<keyword evidence="4" id="KW-1185">Reference proteome</keyword>
<reference evidence="3" key="1">
    <citation type="submission" date="2023-03" db="EMBL/GenBank/DDBJ databases">
        <title>Massive genome expansion in bonnet fungi (Mycena s.s.) driven by repeated elements and novel gene families across ecological guilds.</title>
        <authorList>
            <consortium name="Lawrence Berkeley National Laboratory"/>
            <person name="Harder C.B."/>
            <person name="Miyauchi S."/>
            <person name="Viragh M."/>
            <person name="Kuo A."/>
            <person name="Thoen E."/>
            <person name="Andreopoulos B."/>
            <person name="Lu D."/>
            <person name="Skrede I."/>
            <person name="Drula E."/>
            <person name="Henrissat B."/>
            <person name="Morin E."/>
            <person name="Kohler A."/>
            <person name="Barry K."/>
            <person name="LaButti K."/>
            <person name="Morin E."/>
            <person name="Salamov A."/>
            <person name="Lipzen A."/>
            <person name="Mereny Z."/>
            <person name="Hegedus B."/>
            <person name="Baldrian P."/>
            <person name="Stursova M."/>
            <person name="Weitz H."/>
            <person name="Taylor A."/>
            <person name="Grigoriev I.V."/>
            <person name="Nagy L.G."/>
            <person name="Martin F."/>
            <person name="Kauserud H."/>
        </authorList>
    </citation>
    <scope>NUCLEOTIDE SEQUENCE</scope>
    <source>
        <strain evidence="3">9284</strain>
    </source>
</reference>
<protein>
    <submittedName>
        <fullName evidence="3">Uncharacterized protein</fullName>
    </submittedName>
</protein>
<evidence type="ECO:0000313" key="4">
    <source>
        <dbReference type="Proteomes" id="UP001221142"/>
    </source>
</evidence>
<accession>A0AAD7BYF4</accession>
<name>A0AAD7BYF4_9AGAR</name>
<feature type="transmembrane region" description="Helical" evidence="1">
    <location>
        <begin position="162"/>
        <end position="184"/>
    </location>
</feature>
<feature type="signal peptide" evidence="2">
    <location>
        <begin position="1"/>
        <end position="32"/>
    </location>
</feature>
<proteinExistence type="predicted"/>
<organism evidence="3 4">
    <name type="scientific">Roridomyces roridus</name>
    <dbReference type="NCBI Taxonomy" id="1738132"/>
    <lineage>
        <taxon>Eukaryota</taxon>
        <taxon>Fungi</taxon>
        <taxon>Dikarya</taxon>
        <taxon>Basidiomycota</taxon>
        <taxon>Agaricomycotina</taxon>
        <taxon>Agaricomycetes</taxon>
        <taxon>Agaricomycetidae</taxon>
        <taxon>Agaricales</taxon>
        <taxon>Marasmiineae</taxon>
        <taxon>Mycenaceae</taxon>
        <taxon>Roridomyces</taxon>
    </lineage>
</organism>
<dbReference type="Proteomes" id="UP001221142">
    <property type="component" value="Unassembled WGS sequence"/>
</dbReference>
<keyword evidence="1" id="KW-0812">Transmembrane</keyword>
<evidence type="ECO:0000256" key="1">
    <source>
        <dbReference type="SAM" id="Phobius"/>
    </source>
</evidence>
<keyword evidence="1" id="KW-0472">Membrane</keyword>
<feature type="chain" id="PRO_5042253748" evidence="2">
    <location>
        <begin position="33"/>
        <end position="290"/>
    </location>
</feature>
<dbReference type="AlphaFoldDB" id="A0AAD7BYF4"/>
<evidence type="ECO:0000256" key="2">
    <source>
        <dbReference type="SAM" id="SignalP"/>
    </source>
</evidence>
<gene>
    <name evidence="3" type="ORF">FB45DRAFT_908671</name>
</gene>
<keyword evidence="2" id="KW-0732">Signal</keyword>
<keyword evidence="1" id="KW-1133">Transmembrane helix</keyword>
<comment type="caution">
    <text evidence="3">The sequence shown here is derived from an EMBL/GenBank/DDBJ whole genome shotgun (WGS) entry which is preliminary data.</text>
</comment>
<dbReference type="EMBL" id="JARKIF010000007">
    <property type="protein sequence ID" value="KAJ7634366.1"/>
    <property type="molecule type" value="Genomic_DNA"/>
</dbReference>
<sequence length="290" mass="31004">MVSLGGWHAFQSRLALCIVSLTLCATLVHVRALNIITPTGTVTSSNSINVTWTINATDPAHFIIQVNSPLFRLSKPLSMGTVDAGDLNFTVGGFGKRPSSGAYTLQFVDAQNTSDVFATQVFQLAADNQGESTKSSSSIYNGGSNGGTGSGAALGGKPAPGIIAGVVLGALTLLASGIAACFCIQRRRRLRRQIHDLEPFTGDATVPYRTNSKAESIEREREGNREQVSPMQLRAMQRELEELRDAVGVGAEENEVLRDRMRVLEGELQLNSAAGFGGELERPPSYYVSD</sequence>
<evidence type="ECO:0000313" key="3">
    <source>
        <dbReference type="EMBL" id="KAJ7634366.1"/>
    </source>
</evidence>